<dbReference type="GO" id="GO:0005524">
    <property type="term" value="F:ATP binding"/>
    <property type="evidence" value="ECO:0007669"/>
    <property type="project" value="UniProtKB-KW"/>
</dbReference>
<keyword evidence="5 9" id="KW-0227">DNA damage</keyword>
<dbReference type="CDD" id="cd03241">
    <property type="entry name" value="ABC_RecN"/>
    <property type="match status" value="2"/>
</dbReference>
<keyword evidence="6" id="KW-0067">ATP-binding</keyword>
<evidence type="ECO:0000256" key="6">
    <source>
        <dbReference type="ARBA" id="ARBA00022840"/>
    </source>
</evidence>
<sequence length="602" mass="65973">MREETPPGCCYHPAAREELLQGPRCQVSLGWLTMLLELDIHNLAIAHDVHVSFDDGLNVITGETGAGKTILVRAISAVLGGKLTSDFISEGADSLRLDAEFALPRACPLRDMLGDLVTDDDMTVVITREVDRTGRHKYRINGRIVPISTLRLLGEHLVDVHGQHEPQSLLVRDNHIQLLDSFLGHDTQSERELFGTRLAELRGACRELELMETRRAEWDTETAYLEFASEELERAQVRAGEDSLLIAEQRLLENVRELQEQLGGASAALVGDESRDSEGIVRQVGKLHHTIDALCSIDPRLNDVGSLLDGAQASLKEAGSALGDYLSRLELDDARLAQVTERLDAIARLEEKYHKNLDGLLAFWTECDRKLHERHERAGDEAGMRGHIAQLEIELSTIGASLTAQRKQGGPILARKVEAQLAELAMSNARFVCSIEQSVDEQGIAVGDERFKASETGLDVVEFLIAPNPGEGLRPLREIASGGELSRVMLALKTVFAETDQIPTMVFDEVDAGIGGETGLAVAGKLSSLGMHRQVIVITHLPTIAARAGTHLVISKEQSQEATTVEVHRVTGEERVRELARMVSGDQVSEVALANAREFLFP</sequence>
<dbReference type="GO" id="GO:0006310">
    <property type="term" value="P:DNA recombination"/>
    <property type="evidence" value="ECO:0007669"/>
    <property type="project" value="InterPro"/>
</dbReference>
<evidence type="ECO:0000256" key="2">
    <source>
        <dbReference type="ARBA" id="ARBA00009441"/>
    </source>
</evidence>
<feature type="domain" description="RecF/RecN/SMC N-terminal" evidence="10">
    <location>
        <begin position="47"/>
        <end position="559"/>
    </location>
</feature>
<evidence type="ECO:0000313" key="11">
    <source>
        <dbReference type="EMBL" id="RIE06331.1"/>
    </source>
</evidence>
<reference evidence="11 12" key="1">
    <citation type="submission" date="2018-09" db="EMBL/GenBank/DDBJ databases">
        <title>Discovery and Ecogenomic Context for Candidatus Cryosericales, a Global Caldiserica Order Active in Thawing Permafrost.</title>
        <authorList>
            <person name="Martinez M.A."/>
            <person name="Woodcroft B.J."/>
            <person name="Ignacio Espinoza J.C."/>
            <person name="Zayed A."/>
            <person name="Singleton C.M."/>
            <person name="Boyd J."/>
            <person name="Li Y.-F."/>
            <person name="Purvine S."/>
            <person name="Maughan H."/>
            <person name="Hodgkins S.B."/>
            <person name="Anderson D."/>
            <person name="Sederholm M."/>
            <person name="Temperton B."/>
            <person name="Saleska S.R."/>
            <person name="Tyson G.W."/>
            <person name="Rich V.I."/>
        </authorList>
    </citation>
    <scope>NUCLEOTIDE SEQUENCE [LARGE SCALE GENOMIC DNA]</scope>
    <source>
        <strain evidence="11 12">SMC7</strain>
    </source>
</reference>
<keyword evidence="4" id="KW-0547">Nucleotide-binding</keyword>
<dbReference type="Pfam" id="PF02463">
    <property type="entry name" value="SMC_N"/>
    <property type="match status" value="1"/>
</dbReference>
<evidence type="ECO:0000256" key="5">
    <source>
        <dbReference type="ARBA" id="ARBA00022763"/>
    </source>
</evidence>
<dbReference type="OrthoDB" id="9806954at2"/>
<dbReference type="Proteomes" id="UP000266328">
    <property type="component" value="Unassembled WGS sequence"/>
</dbReference>
<dbReference type="GO" id="GO:0006281">
    <property type="term" value="P:DNA repair"/>
    <property type="evidence" value="ECO:0007669"/>
    <property type="project" value="UniProtKB-KW"/>
</dbReference>
<dbReference type="SUPFAM" id="SSF52540">
    <property type="entry name" value="P-loop containing nucleoside triphosphate hydrolases"/>
    <property type="match status" value="1"/>
</dbReference>
<evidence type="ECO:0000256" key="9">
    <source>
        <dbReference type="PIRNR" id="PIRNR003128"/>
    </source>
</evidence>
<evidence type="ECO:0000259" key="10">
    <source>
        <dbReference type="Pfam" id="PF02463"/>
    </source>
</evidence>
<proteinExistence type="inferred from homology"/>
<dbReference type="EMBL" id="QXIS01000015">
    <property type="protein sequence ID" value="RIE06331.1"/>
    <property type="molecule type" value="Genomic_DNA"/>
</dbReference>
<comment type="function">
    <text evidence="1 9">May be involved in recombinational repair of damaged DNA.</text>
</comment>
<dbReference type="GO" id="GO:0009432">
    <property type="term" value="P:SOS response"/>
    <property type="evidence" value="ECO:0007669"/>
    <property type="project" value="TreeGrafter"/>
</dbReference>
<keyword evidence="7 9" id="KW-0234">DNA repair</keyword>
<organism evidence="11 12">
    <name type="scientific">Candidatus Cryosericum terrychapinii</name>
    <dbReference type="NCBI Taxonomy" id="2290919"/>
    <lineage>
        <taxon>Bacteria</taxon>
        <taxon>Pseudomonadati</taxon>
        <taxon>Caldisericota/Cryosericota group</taxon>
        <taxon>Candidatus Cryosericota</taxon>
        <taxon>Candidatus Cryosericia</taxon>
        <taxon>Candidatus Cryosericales</taxon>
        <taxon>Candidatus Cryosericaceae</taxon>
        <taxon>Candidatus Cryosericum</taxon>
    </lineage>
</organism>
<dbReference type="InterPro" id="IPR027417">
    <property type="entry name" value="P-loop_NTPase"/>
</dbReference>
<evidence type="ECO:0000256" key="1">
    <source>
        <dbReference type="ARBA" id="ARBA00003618"/>
    </source>
</evidence>
<dbReference type="PANTHER" id="PTHR11059:SF0">
    <property type="entry name" value="DNA REPAIR PROTEIN RECN"/>
    <property type="match status" value="1"/>
</dbReference>
<gene>
    <name evidence="11" type="primary">recN</name>
    <name evidence="11" type="ORF">SMC7_02835</name>
</gene>
<comment type="similarity">
    <text evidence="2 9">Belongs to the RecN family.</text>
</comment>
<name>A0A398D4C5_9BACT</name>
<dbReference type="Gene3D" id="3.40.50.300">
    <property type="entry name" value="P-loop containing nucleotide triphosphate hydrolases"/>
    <property type="match status" value="2"/>
</dbReference>
<evidence type="ECO:0000256" key="4">
    <source>
        <dbReference type="ARBA" id="ARBA00022741"/>
    </source>
</evidence>
<dbReference type="InterPro" id="IPR004604">
    <property type="entry name" value="DNA_recomb/repair_RecN"/>
</dbReference>
<keyword evidence="12" id="KW-1185">Reference proteome</keyword>
<comment type="caution">
    <text evidence="11">The sequence shown here is derived from an EMBL/GenBank/DDBJ whole genome shotgun (WGS) entry which is preliminary data.</text>
</comment>
<evidence type="ECO:0000313" key="12">
    <source>
        <dbReference type="Proteomes" id="UP000266328"/>
    </source>
</evidence>
<dbReference type="GO" id="GO:0043590">
    <property type="term" value="C:bacterial nucleoid"/>
    <property type="evidence" value="ECO:0007669"/>
    <property type="project" value="TreeGrafter"/>
</dbReference>
<dbReference type="PIRSF" id="PIRSF003128">
    <property type="entry name" value="RecN"/>
    <property type="match status" value="1"/>
</dbReference>
<evidence type="ECO:0000256" key="8">
    <source>
        <dbReference type="ARBA" id="ARBA00033408"/>
    </source>
</evidence>
<dbReference type="AlphaFoldDB" id="A0A398D4C5"/>
<dbReference type="PANTHER" id="PTHR11059">
    <property type="entry name" value="DNA REPAIR PROTEIN RECN"/>
    <property type="match status" value="1"/>
</dbReference>
<dbReference type="NCBIfam" id="TIGR00634">
    <property type="entry name" value="recN"/>
    <property type="match status" value="1"/>
</dbReference>
<protein>
    <recommendedName>
        <fullName evidence="3 9">DNA repair protein RecN</fullName>
    </recommendedName>
    <alternativeName>
        <fullName evidence="8 9">Recombination protein N</fullName>
    </alternativeName>
</protein>
<accession>A0A398D4C5</accession>
<evidence type="ECO:0000256" key="3">
    <source>
        <dbReference type="ARBA" id="ARBA00021315"/>
    </source>
</evidence>
<dbReference type="InterPro" id="IPR003395">
    <property type="entry name" value="RecF/RecN/SMC_N"/>
</dbReference>
<evidence type="ECO:0000256" key="7">
    <source>
        <dbReference type="ARBA" id="ARBA00023204"/>
    </source>
</evidence>